<accession>A0A8T3AG14</accession>
<dbReference type="Proteomes" id="UP000829196">
    <property type="component" value="Unassembled WGS sequence"/>
</dbReference>
<evidence type="ECO:0008006" key="4">
    <source>
        <dbReference type="Google" id="ProtNLM"/>
    </source>
</evidence>
<protein>
    <recommendedName>
        <fullName evidence="4">Retrovirus-related Pol polyprotein from transposon TNT 1-94</fullName>
    </recommendedName>
</protein>
<feature type="compositionally biased region" description="Polar residues" evidence="1">
    <location>
        <begin position="258"/>
        <end position="267"/>
    </location>
</feature>
<evidence type="ECO:0000313" key="2">
    <source>
        <dbReference type="EMBL" id="KAI0495098.1"/>
    </source>
</evidence>
<dbReference type="OrthoDB" id="1301509at2759"/>
<comment type="caution">
    <text evidence="2">The sequence shown here is derived from an EMBL/GenBank/DDBJ whole genome shotgun (WGS) entry which is preliminary data.</text>
</comment>
<dbReference type="PANTHER" id="PTHR47481:SF31">
    <property type="entry name" value="OS01G0873500 PROTEIN"/>
    <property type="match status" value="1"/>
</dbReference>
<gene>
    <name evidence="2" type="ORF">KFK09_025245</name>
</gene>
<feature type="region of interest" description="Disordered" evidence="1">
    <location>
        <begin position="242"/>
        <end position="283"/>
    </location>
</feature>
<organism evidence="2 3">
    <name type="scientific">Dendrobium nobile</name>
    <name type="common">Orchid</name>
    <dbReference type="NCBI Taxonomy" id="94219"/>
    <lineage>
        <taxon>Eukaryota</taxon>
        <taxon>Viridiplantae</taxon>
        <taxon>Streptophyta</taxon>
        <taxon>Embryophyta</taxon>
        <taxon>Tracheophyta</taxon>
        <taxon>Spermatophyta</taxon>
        <taxon>Magnoliopsida</taxon>
        <taxon>Liliopsida</taxon>
        <taxon>Asparagales</taxon>
        <taxon>Orchidaceae</taxon>
        <taxon>Epidendroideae</taxon>
        <taxon>Malaxideae</taxon>
        <taxon>Dendrobiinae</taxon>
        <taxon>Dendrobium</taxon>
    </lineage>
</organism>
<sequence>MADQESANSRPPTSGTLSGDSTTELHILAPLKFLISNIKNLVPNALTADNYAIWRIQLLQQFTANGYAGHLTGISSCPSDETSSDALKWRLIDNNLLSALFSTISPAILPYVISSTTAQDVWHILERRLQPTCRSRVIQLKNELHHIQMRDLTMQQYLTQVKTIVNNIAASGSHVDAEDIILHILNGLPSTYNSFKAAIRTYPTSLDLDNLYSLLCSEEINVLQELARDNNANAGATALYTTSNNQNRGRSSRRFNKNKPSVDNMANSAPPISPANVPSSNGQRPTCQICNKLGHIALNCWHQNNPKFAPTNSRSIPAFLA</sequence>
<evidence type="ECO:0000256" key="1">
    <source>
        <dbReference type="SAM" id="MobiDB-lite"/>
    </source>
</evidence>
<evidence type="ECO:0000313" key="3">
    <source>
        <dbReference type="Proteomes" id="UP000829196"/>
    </source>
</evidence>
<dbReference type="AlphaFoldDB" id="A0A8T3AG14"/>
<dbReference type="Pfam" id="PF14223">
    <property type="entry name" value="Retrotran_gag_2"/>
    <property type="match status" value="1"/>
</dbReference>
<dbReference type="PANTHER" id="PTHR47481">
    <property type="match status" value="1"/>
</dbReference>
<proteinExistence type="predicted"/>
<feature type="region of interest" description="Disordered" evidence="1">
    <location>
        <begin position="1"/>
        <end position="21"/>
    </location>
</feature>
<keyword evidence="3" id="KW-1185">Reference proteome</keyword>
<dbReference type="EMBL" id="JAGYWB010000017">
    <property type="protein sequence ID" value="KAI0495098.1"/>
    <property type="molecule type" value="Genomic_DNA"/>
</dbReference>
<name>A0A8T3AG14_DENNO</name>
<reference evidence="2" key="1">
    <citation type="journal article" date="2022" name="Front. Genet.">
        <title>Chromosome-Scale Assembly of the Dendrobium nobile Genome Provides Insights Into the Molecular Mechanism of the Biosynthesis of the Medicinal Active Ingredient of Dendrobium.</title>
        <authorList>
            <person name="Xu Q."/>
            <person name="Niu S.-C."/>
            <person name="Li K.-L."/>
            <person name="Zheng P.-J."/>
            <person name="Zhang X.-J."/>
            <person name="Jia Y."/>
            <person name="Liu Y."/>
            <person name="Niu Y.-X."/>
            <person name="Yu L.-H."/>
            <person name="Chen D.-F."/>
            <person name="Zhang G.-Q."/>
        </authorList>
    </citation>
    <scope>NUCLEOTIDE SEQUENCE</scope>
    <source>
        <tissue evidence="2">Leaf</tissue>
    </source>
</reference>